<sequence length="80" mass="9432">MFYLDQRFLYVEVLTAVNLDKLVKFNRIQFLILLIHKHTMDIVRQNHTHSIHSSIHPHYIPSSTHPQDMSSARKGEIILP</sequence>
<reference evidence="2" key="2">
    <citation type="submission" date="2020-10" db="EMBL/GenBank/DDBJ databases">
        <authorList>
            <person name="Scholz U."/>
            <person name="Mascher M."/>
            <person name="Fiebig A."/>
        </authorList>
    </citation>
    <scope>NUCLEOTIDE SEQUENCE [LARGE SCALE GENOMIC DNA]</scope>
    <source>
        <strain evidence="2">cv. Morex</strain>
    </source>
</reference>
<evidence type="ECO:0000313" key="2">
    <source>
        <dbReference type="EnsemblPlants" id="HORVU.MOREX.r3.3HG0327860.1.CDS1"/>
    </source>
</evidence>
<keyword evidence="3" id="KW-1185">Reference proteome</keyword>
<accession>A0A8I6XEB4</accession>
<evidence type="ECO:0000313" key="3">
    <source>
        <dbReference type="Proteomes" id="UP000011116"/>
    </source>
</evidence>
<name>A0A8I6XEB4_HORVV</name>
<dbReference type="Proteomes" id="UP000011116">
    <property type="component" value="Chromosome 3H"/>
</dbReference>
<organism evidence="2 3">
    <name type="scientific">Hordeum vulgare subsp. vulgare</name>
    <name type="common">Domesticated barley</name>
    <dbReference type="NCBI Taxonomy" id="112509"/>
    <lineage>
        <taxon>Eukaryota</taxon>
        <taxon>Viridiplantae</taxon>
        <taxon>Streptophyta</taxon>
        <taxon>Embryophyta</taxon>
        <taxon>Tracheophyta</taxon>
        <taxon>Spermatophyta</taxon>
        <taxon>Magnoliopsida</taxon>
        <taxon>Liliopsida</taxon>
        <taxon>Poales</taxon>
        <taxon>Poaceae</taxon>
        <taxon>BOP clade</taxon>
        <taxon>Pooideae</taxon>
        <taxon>Triticodae</taxon>
        <taxon>Triticeae</taxon>
        <taxon>Hordeinae</taxon>
        <taxon>Hordeum</taxon>
    </lineage>
</organism>
<proteinExistence type="predicted"/>
<dbReference type="AlphaFoldDB" id="A0A8I6XEB4"/>
<dbReference type="SMR" id="A0A8I6XEB4"/>
<feature type="compositionally biased region" description="Basic and acidic residues" evidence="1">
    <location>
        <begin position="71"/>
        <end position="80"/>
    </location>
</feature>
<dbReference type="EnsemblPlants" id="HORVU.MOREX.r3.3HG0327860.1">
    <property type="protein sequence ID" value="HORVU.MOREX.r3.3HG0327860.1.CDS1"/>
    <property type="gene ID" value="HORVU.MOREX.r3.3HG0327860"/>
</dbReference>
<dbReference type="Gramene" id="HORVU.MOREX.r2.3HG0273310.1">
    <property type="protein sequence ID" value="HORVU.MOREX.r2.3HG0273310.1.CDS.1"/>
    <property type="gene ID" value="HORVU.MOREX.r2.3HG0273310"/>
</dbReference>
<protein>
    <submittedName>
        <fullName evidence="2">Uncharacterized protein</fullName>
    </submittedName>
</protein>
<dbReference type="Gramene" id="HORVU.MOREX.r3.3HG0327860.1">
    <property type="protein sequence ID" value="HORVU.MOREX.r3.3HG0327860.1.CDS1"/>
    <property type="gene ID" value="HORVU.MOREX.r3.3HG0327860"/>
</dbReference>
<evidence type="ECO:0000256" key="1">
    <source>
        <dbReference type="SAM" id="MobiDB-lite"/>
    </source>
</evidence>
<reference evidence="2" key="3">
    <citation type="submission" date="2022-01" db="UniProtKB">
        <authorList>
            <consortium name="EnsemblPlants"/>
        </authorList>
    </citation>
    <scope>IDENTIFICATION</scope>
    <source>
        <strain evidence="2">subsp. vulgare</strain>
    </source>
</reference>
<feature type="region of interest" description="Disordered" evidence="1">
    <location>
        <begin position="61"/>
        <end position="80"/>
    </location>
</feature>
<reference evidence="3" key="1">
    <citation type="journal article" date="2012" name="Nature">
        <title>A physical, genetic and functional sequence assembly of the barley genome.</title>
        <authorList>
            <consortium name="The International Barley Genome Sequencing Consortium"/>
            <person name="Mayer K.F."/>
            <person name="Waugh R."/>
            <person name="Brown J.W."/>
            <person name="Schulman A."/>
            <person name="Langridge P."/>
            <person name="Platzer M."/>
            <person name="Fincher G.B."/>
            <person name="Muehlbauer G.J."/>
            <person name="Sato K."/>
            <person name="Close T.J."/>
            <person name="Wise R.P."/>
            <person name="Stein N."/>
        </authorList>
    </citation>
    <scope>NUCLEOTIDE SEQUENCE [LARGE SCALE GENOMIC DNA]</scope>
    <source>
        <strain evidence="3">cv. Morex</strain>
    </source>
</reference>